<feature type="region of interest" description="Disordered" evidence="1">
    <location>
        <begin position="1"/>
        <end position="59"/>
    </location>
</feature>
<feature type="compositionally biased region" description="Low complexity" evidence="1">
    <location>
        <begin position="41"/>
        <end position="57"/>
    </location>
</feature>
<sequence>MSETFTPAAVEANGTAAQGDPRPSLWGRLAARVRRAERPSAEPSAPSAPAADAPARPGRITPARVVQTTAARRIAVALAALLSLVIAVAFRGSWTSQSDAAKAAHFDDVGAFLYPFAPDGLIVLALVGAVVLRHKPWPRWYCLAVVAIFTATSYVINHLHGLGTFVMTEGPDAKLVEGPLEGWIVGLVAVQLVGAIAFGSHILMHVFRHLFPEALDGRAVADAAPEAAAGPGGTASEGDPAVPAQPEIDGYELAKMIYGVCLDEGVKLSRAKLSRYARISARQAGYVQTDVEEERREQADQPGPEVRRRVTEMREDALMSDGALARWNGNGTGPVGGAR</sequence>
<feature type="transmembrane region" description="Helical" evidence="2">
    <location>
        <begin position="112"/>
        <end position="133"/>
    </location>
</feature>
<dbReference type="Proteomes" id="UP000578449">
    <property type="component" value="Unassembled WGS sequence"/>
</dbReference>
<evidence type="ECO:0000256" key="2">
    <source>
        <dbReference type="SAM" id="Phobius"/>
    </source>
</evidence>
<evidence type="ECO:0000256" key="1">
    <source>
        <dbReference type="SAM" id="MobiDB-lite"/>
    </source>
</evidence>
<accession>A0A840NZX4</accession>
<keyword evidence="2" id="KW-0812">Transmembrane</keyword>
<keyword evidence="4" id="KW-1185">Reference proteome</keyword>
<evidence type="ECO:0000313" key="4">
    <source>
        <dbReference type="Proteomes" id="UP000578449"/>
    </source>
</evidence>
<comment type="caution">
    <text evidence="3">The sequence shown here is derived from an EMBL/GenBank/DDBJ whole genome shotgun (WGS) entry which is preliminary data.</text>
</comment>
<dbReference type="AlphaFoldDB" id="A0A840NZX4"/>
<feature type="transmembrane region" description="Helical" evidence="2">
    <location>
        <begin position="182"/>
        <end position="203"/>
    </location>
</feature>
<organism evidence="3 4">
    <name type="scientific">Thermocatellispora tengchongensis</name>
    <dbReference type="NCBI Taxonomy" id="1073253"/>
    <lineage>
        <taxon>Bacteria</taxon>
        <taxon>Bacillati</taxon>
        <taxon>Actinomycetota</taxon>
        <taxon>Actinomycetes</taxon>
        <taxon>Streptosporangiales</taxon>
        <taxon>Streptosporangiaceae</taxon>
        <taxon>Thermocatellispora</taxon>
    </lineage>
</organism>
<name>A0A840NZX4_9ACTN</name>
<dbReference type="RefSeq" id="WP_185047431.1">
    <property type="nucleotide sequence ID" value="NZ_BAABIX010000006.1"/>
</dbReference>
<feature type="compositionally biased region" description="Gly residues" evidence="1">
    <location>
        <begin position="330"/>
        <end position="339"/>
    </location>
</feature>
<proteinExistence type="predicted"/>
<feature type="compositionally biased region" description="Basic and acidic residues" evidence="1">
    <location>
        <begin position="293"/>
        <end position="317"/>
    </location>
</feature>
<keyword evidence="2" id="KW-1133">Transmembrane helix</keyword>
<protein>
    <recommendedName>
        <fullName evidence="5">DUF2637 domain-containing protein</fullName>
    </recommendedName>
</protein>
<keyword evidence="2" id="KW-0472">Membrane</keyword>
<gene>
    <name evidence="3" type="ORF">HNP84_000245</name>
</gene>
<evidence type="ECO:0000313" key="3">
    <source>
        <dbReference type="EMBL" id="MBB5130557.1"/>
    </source>
</evidence>
<feature type="transmembrane region" description="Helical" evidence="2">
    <location>
        <begin position="140"/>
        <end position="162"/>
    </location>
</feature>
<feature type="transmembrane region" description="Helical" evidence="2">
    <location>
        <begin position="74"/>
        <end position="92"/>
    </location>
</feature>
<reference evidence="3 4" key="1">
    <citation type="submission" date="2020-08" db="EMBL/GenBank/DDBJ databases">
        <title>Genomic Encyclopedia of Type Strains, Phase IV (KMG-IV): sequencing the most valuable type-strain genomes for metagenomic binning, comparative biology and taxonomic classification.</title>
        <authorList>
            <person name="Goeker M."/>
        </authorList>
    </citation>
    <scope>NUCLEOTIDE SEQUENCE [LARGE SCALE GENOMIC DNA]</scope>
    <source>
        <strain evidence="3 4">DSM 45615</strain>
    </source>
</reference>
<feature type="region of interest" description="Disordered" evidence="1">
    <location>
        <begin position="289"/>
        <end position="339"/>
    </location>
</feature>
<dbReference type="EMBL" id="JACHGN010000001">
    <property type="protein sequence ID" value="MBB5130557.1"/>
    <property type="molecule type" value="Genomic_DNA"/>
</dbReference>
<evidence type="ECO:0008006" key="5">
    <source>
        <dbReference type="Google" id="ProtNLM"/>
    </source>
</evidence>